<dbReference type="GO" id="GO:0000214">
    <property type="term" value="C:tRNA-intron endonuclease complex"/>
    <property type="evidence" value="ECO:0007669"/>
    <property type="project" value="TreeGrafter"/>
</dbReference>
<feature type="compositionally biased region" description="Basic and acidic residues" evidence="3">
    <location>
        <begin position="642"/>
        <end position="654"/>
    </location>
</feature>
<reference evidence="5" key="2">
    <citation type="submission" date="2020-06" db="EMBL/GenBank/DDBJ databases">
        <authorList>
            <person name="Sheffer M."/>
        </authorList>
    </citation>
    <scope>NUCLEOTIDE SEQUENCE</scope>
</reference>
<evidence type="ECO:0000256" key="1">
    <source>
        <dbReference type="ARBA" id="ARBA00005736"/>
    </source>
</evidence>
<dbReference type="OMA" id="WNSYRDM"/>
<dbReference type="AlphaFoldDB" id="A0A8T0FLY9"/>
<dbReference type="Proteomes" id="UP000807504">
    <property type="component" value="Unassembled WGS sequence"/>
</dbReference>
<feature type="compositionally biased region" description="Basic and acidic residues" evidence="3">
    <location>
        <begin position="307"/>
        <end position="317"/>
    </location>
</feature>
<sequence length="1030" mass="116008">MQGEEVADIPASLPAAEFLTAEELVSLRRPAEETAHPVIGEKLYTRTDSLLEEKALECALENYKDTLDKKRASKLCDLMQAEWNPESNIVTVSKLKGKFTQHMGRLINGKHVLAPEEAVFLLENNCIEILHNKIPMSTEEAFSMILKGNLALEKYEVYSHFSKLGFIVVRHQAEAGITEYEKEMNLHKYPVQKRHLKEPAEGEPKKKRLTFTGALSGDASEENSANVTESENNFVCPMEEASRPEENEEIIAEKNVDNITNVQPNADEQNDNGAFIDKTMEDTQQDVDMMNHTSMNDPVLEASLKNNESEISKETNASHDSMPFEGNGSVAETEKNTNTIGEDSQNFNELTENSKLQNGLSLQNNENRDLLDSNSQSSKFVDVMDVDTDAETSRSTSEVSRDNFDSNLNVTSQDSCISVSNDDNMIGDANHDSNFDVLSMSDSSLVDEEEVVLTIDAGSADNPSKEDDDDDDEVTLIEVTKKETKPLAVIDLSSDEEEAEAAEAVDVVDDDITVLEEYPSPSTSRPISSREVNSKKLNGCKKEEEGAVFTSSKLIPPLTIQFPDLYKKRVVCVARPPFHLLPNNVKPSKEAYVLNLKPKNSSFNNRVWNSYRDMQDYQRQRRQNRHQNNIPRDQSFSGSQTWHDRNSRNNDRLHRSGFGSDRVDSPDVNSNSRSHFAPPPLDFNKNSFPPNSFQNNFSLPNPATMNCELTIKENANESMVSSSSQSSHSNNFSFSSGIPNNALMNPMIPVNPSNFMAGYQRNAFSTSNVSHTHFMAELQRTCFTVATNVLSSMLNRNTPLLPNPPLSMFPPCHFNPNLSNGFSNPPSIPSNTEYYSMPHHTFGEQRRFPRGRSFPCRYRNVSNKRSWSEVRSAVRFSNDDSDDDDSDIEEMPIGPREIIWENREIRSLIKPGVRYPVAGVFKFVQITKAARVTNKYHYPERFLPSTSRLEIYFDVYPPGFTYKKTRPQIPKYRVVIVRATDPMPKYVDLVILQRKWNDGATLLIAMNDNGDISLQSFNSVAVPALTPHEI</sequence>
<feature type="compositionally biased region" description="Polar residues" evidence="3">
    <location>
        <begin position="222"/>
        <end position="233"/>
    </location>
</feature>
<feature type="compositionally biased region" description="Polar residues" evidence="3">
    <location>
        <begin position="630"/>
        <end position="641"/>
    </location>
</feature>
<keyword evidence="6" id="KW-1185">Reference proteome</keyword>
<evidence type="ECO:0000259" key="4">
    <source>
        <dbReference type="Pfam" id="PF12928"/>
    </source>
</evidence>
<dbReference type="PANTHER" id="PTHR21027:SF1">
    <property type="entry name" value="TRNA-SPLICING ENDONUCLEASE SUBUNIT SEN54"/>
    <property type="match status" value="1"/>
</dbReference>
<comment type="similarity">
    <text evidence="1">Belongs to the SEN54 family.</text>
</comment>
<dbReference type="GO" id="GO:0000379">
    <property type="term" value="P:tRNA-type intron splice site recognition and cleavage"/>
    <property type="evidence" value="ECO:0007669"/>
    <property type="project" value="TreeGrafter"/>
</dbReference>
<gene>
    <name evidence="5" type="ORF">HNY73_003589</name>
</gene>
<name>A0A8T0FLY9_ARGBR</name>
<evidence type="ECO:0000256" key="3">
    <source>
        <dbReference type="SAM" id="MobiDB-lite"/>
    </source>
</evidence>
<feature type="region of interest" description="Disordered" evidence="3">
    <location>
        <begin position="617"/>
        <end position="689"/>
    </location>
</feature>
<evidence type="ECO:0000256" key="2">
    <source>
        <dbReference type="ARBA" id="ARBA00022694"/>
    </source>
</evidence>
<feature type="region of interest" description="Disordered" evidence="3">
    <location>
        <begin position="307"/>
        <end position="332"/>
    </location>
</feature>
<keyword evidence="5" id="KW-0540">Nuclease</keyword>
<keyword evidence="2" id="KW-0819">tRNA processing</keyword>
<dbReference type="OrthoDB" id="6430781at2759"/>
<dbReference type="PANTHER" id="PTHR21027">
    <property type="entry name" value="TRNA-SPLICING ENDONUCLEASE SUBUNIT SEN54"/>
    <property type="match status" value="1"/>
</dbReference>
<organism evidence="5 6">
    <name type="scientific">Argiope bruennichi</name>
    <name type="common">Wasp spider</name>
    <name type="synonym">Aranea bruennichi</name>
    <dbReference type="NCBI Taxonomy" id="94029"/>
    <lineage>
        <taxon>Eukaryota</taxon>
        <taxon>Metazoa</taxon>
        <taxon>Ecdysozoa</taxon>
        <taxon>Arthropoda</taxon>
        <taxon>Chelicerata</taxon>
        <taxon>Arachnida</taxon>
        <taxon>Araneae</taxon>
        <taxon>Araneomorphae</taxon>
        <taxon>Entelegynae</taxon>
        <taxon>Araneoidea</taxon>
        <taxon>Araneidae</taxon>
        <taxon>Argiope</taxon>
    </lineage>
</organism>
<dbReference type="Pfam" id="PF12928">
    <property type="entry name" value="tRNA_int_end_N2"/>
    <property type="match status" value="1"/>
</dbReference>
<feature type="domain" description="tRNA-splicing endonuclease subunit Sen54 N-terminal" evidence="4">
    <location>
        <begin position="65"/>
        <end position="130"/>
    </location>
</feature>
<dbReference type="EMBL" id="JABXBU010000003">
    <property type="protein sequence ID" value="KAF8791926.1"/>
    <property type="molecule type" value="Genomic_DNA"/>
</dbReference>
<dbReference type="InterPro" id="IPR024337">
    <property type="entry name" value="tRNA_splic_suSen54"/>
</dbReference>
<dbReference type="InterPro" id="IPR024336">
    <property type="entry name" value="tRNA_splic_suSen54_N"/>
</dbReference>
<comment type="caution">
    <text evidence="5">The sequence shown here is derived from an EMBL/GenBank/DDBJ whole genome shotgun (WGS) entry which is preliminary data.</text>
</comment>
<protein>
    <submittedName>
        <fullName evidence="5">tRNA-splicing endonuclease subunit Sen54 like protein</fullName>
    </submittedName>
</protein>
<accession>A0A8T0FLY9</accession>
<reference evidence="5" key="1">
    <citation type="journal article" date="2020" name="bioRxiv">
        <title>Chromosome-level reference genome of the European wasp spider Argiope bruennichi: a resource for studies on range expansion and evolutionary adaptation.</title>
        <authorList>
            <person name="Sheffer M.M."/>
            <person name="Hoppe A."/>
            <person name="Krehenwinkel H."/>
            <person name="Uhl G."/>
            <person name="Kuss A.W."/>
            <person name="Jensen L."/>
            <person name="Jensen C."/>
            <person name="Gillespie R.G."/>
            <person name="Hoff K.J."/>
            <person name="Prost S."/>
        </authorList>
    </citation>
    <scope>NUCLEOTIDE SEQUENCE</scope>
</reference>
<proteinExistence type="inferred from homology"/>
<keyword evidence="5" id="KW-0378">Hydrolase</keyword>
<dbReference type="GO" id="GO:0004519">
    <property type="term" value="F:endonuclease activity"/>
    <property type="evidence" value="ECO:0007669"/>
    <property type="project" value="UniProtKB-KW"/>
</dbReference>
<evidence type="ECO:0000313" key="5">
    <source>
        <dbReference type="EMBL" id="KAF8791926.1"/>
    </source>
</evidence>
<evidence type="ECO:0000313" key="6">
    <source>
        <dbReference type="Proteomes" id="UP000807504"/>
    </source>
</evidence>
<feature type="region of interest" description="Disordered" evidence="3">
    <location>
        <begin position="214"/>
        <end position="245"/>
    </location>
</feature>
<keyword evidence="5" id="KW-0255">Endonuclease</keyword>